<feature type="region of interest" description="Disordered" evidence="8">
    <location>
        <begin position="148"/>
        <end position="176"/>
    </location>
</feature>
<feature type="compositionally biased region" description="Low complexity" evidence="8">
    <location>
        <begin position="72"/>
        <end position="101"/>
    </location>
</feature>
<evidence type="ECO:0000256" key="1">
    <source>
        <dbReference type="ARBA" id="ARBA00007074"/>
    </source>
</evidence>
<dbReference type="GO" id="GO:0008932">
    <property type="term" value="F:lytic endotransglycosylase activity"/>
    <property type="evidence" value="ECO:0007669"/>
    <property type="project" value="TreeGrafter"/>
</dbReference>
<feature type="domain" description="LysM" evidence="10">
    <location>
        <begin position="101"/>
        <end position="144"/>
    </location>
</feature>
<dbReference type="SUPFAM" id="SSF54001">
    <property type="entry name" value="Cysteine proteinases"/>
    <property type="match status" value="1"/>
</dbReference>
<organism evidence="12 13">
    <name type="scientific">Gracilibacillus kekensis</name>
    <dbReference type="NCBI Taxonomy" id="1027249"/>
    <lineage>
        <taxon>Bacteria</taxon>
        <taxon>Bacillati</taxon>
        <taxon>Bacillota</taxon>
        <taxon>Bacilli</taxon>
        <taxon>Bacillales</taxon>
        <taxon>Bacillaceae</taxon>
        <taxon>Gracilibacillus</taxon>
    </lineage>
</organism>
<feature type="domain" description="NlpC/P60" evidence="11">
    <location>
        <begin position="243"/>
        <end position="363"/>
    </location>
</feature>
<feature type="compositionally biased region" description="Low complexity" evidence="8">
    <location>
        <begin position="148"/>
        <end position="165"/>
    </location>
</feature>
<dbReference type="OrthoDB" id="9813368at2"/>
<dbReference type="Gene3D" id="3.90.1720.10">
    <property type="entry name" value="endopeptidase domain like (from Nostoc punctiforme)"/>
    <property type="match status" value="1"/>
</dbReference>
<dbReference type="GO" id="GO:0006508">
    <property type="term" value="P:proteolysis"/>
    <property type="evidence" value="ECO:0007669"/>
    <property type="project" value="UniProtKB-KW"/>
</dbReference>
<dbReference type="PROSITE" id="PS51782">
    <property type="entry name" value="LYSM"/>
    <property type="match status" value="3"/>
</dbReference>
<keyword evidence="5" id="KW-0378">Hydrolase</keyword>
<evidence type="ECO:0000259" key="10">
    <source>
        <dbReference type="PROSITE" id="PS51782"/>
    </source>
</evidence>
<evidence type="ECO:0000259" key="11">
    <source>
        <dbReference type="PROSITE" id="PS51935"/>
    </source>
</evidence>
<dbReference type="AlphaFoldDB" id="A0A1M7QGC9"/>
<dbReference type="RefSeq" id="WP_073202784.1">
    <property type="nucleotide sequence ID" value="NZ_FRCZ01000007.1"/>
</dbReference>
<evidence type="ECO:0000256" key="8">
    <source>
        <dbReference type="SAM" id="MobiDB-lite"/>
    </source>
</evidence>
<dbReference type="STRING" id="1027249.SAMN05216179_3141"/>
<evidence type="ECO:0000256" key="6">
    <source>
        <dbReference type="ARBA" id="ARBA00022807"/>
    </source>
</evidence>
<dbReference type="InterPro" id="IPR036779">
    <property type="entry name" value="LysM_dom_sf"/>
</dbReference>
<dbReference type="SUPFAM" id="SSF54106">
    <property type="entry name" value="LysM domain"/>
    <property type="match status" value="3"/>
</dbReference>
<evidence type="ECO:0000256" key="3">
    <source>
        <dbReference type="ARBA" id="ARBA00022729"/>
    </source>
</evidence>
<evidence type="ECO:0000256" key="5">
    <source>
        <dbReference type="ARBA" id="ARBA00022801"/>
    </source>
</evidence>
<evidence type="ECO:0000256" key="7">
    <source>
        <dbReference type="ARBA" id="ARBA00023316"/>
    </source>
</evidence>
<dbReference type="CDD" id="cd00118">
    <property type="entry name" value="LysM"/>
    <property type="match status" value="3"/>
</dbReference>
<feature type="signal peptide" evidence="9">
    <location>
        <begin position="1"/>
        <end position="23"/>
    </location>
</feature>
<dbReference type="GO" id="GO:0071555">
    <property type="term" value="P:cell wall organization"/>
    <property type="evidence" value="ECO:0007669"/>
    <property type="project" value="UniProtKB-KW"/>
</dbReference>
<keyword evidence="7" id="KW-0961">Cell wall biogenesis/degradation</keyword>
<gene>
    <name evidence="12" type="ORF">SAMN05216179_3141</name>
</gene>
<proteinExistence type="inferred from homology"/>
<evidence type="ECO:0000256" key="4">
    <source>
        <dbReference type="ARBA" id="ARBA00022737"/>
    </source>
</evidence>
<feature type="domain" description="LysM" evidence="10">
    <location>
        <begin position="176"/>
        <end position="219"/>
    </location>
</feature>
<keyword evidence="3 9" id="KW-0732">Signal</keyword>
<dbReference type="Proteomes" id="UP000184184">
    <property type="component" value="Unassembled WGS sequence"/>
</dbReference>
<dbReference type="Gene3D" id="3.10.350.10">
    <property type="entry name" value="LysM domain"/>
    <property type="match status" value="3"/>
</dbReference>
<evidence type="ECO:0000313" key="13">
    <source>
        <dbReference type="Proteomes" id="UP000184184"/>
    </source>
</evidence>
<dbReference type="InterPro" id="IPR018392">
    <property type="entry name" value="LysM"/>
</dbReference>
<keyword evidence="4" id="KW-0677">Repeat</keyword>
<dbReference type="GO" id="GO:0008234">
    <property type="term" value="F:cysteine-type peptidase activity"/>
    <property type="evidence" value="ECO:0007669"/>
    <property type="project" value="UniProtKB-KW"/>
</dbReference>
<dbReference type="InterPro" id="IPR038765">
    <property type="entry name" value="Papain-like_cys_pep_sf"/>
</dbReference>
<feature type="chain" id="PRO_5012545673" evidence="9">
    <location>
        <begin position="24"/>
        <end position="363"/>
    </location>
</feature>
<evidence type="ECO:0000256" key="2">
    <source>
        <dbReference type="ARBA" id="ARBA00022670"/>
    </source>
</evidence>
<comment type="similarity">
    <text evidence="1">Belongs to the peptidase C40 family.</text>
</comment>
<dbReference type="PANTHER" id="PTHR33734:SF22">
    <property type="entry name" value="MEMBRANE-BOUND LYTIC MUREIN TRANSGLYCOSYLASE D"/>
    <property type="match status" value="1"/>
</dbReference>
<dbReference type="InterPro" id="IPR000064">
    <property type="entry name" value="NLP_P60_dom"/>
</dbReference>
<sequence length="363" mass="39487">MANKKAIMTVTLGAAIATAVVGADEMEAASHKVQSGDSLWKIAQKYNTSVQSLIDINKLRSDIIYPNQVIETNTSSSNSNTNKSKTSNNDGQKQSSSSSASKYTVKSGDTLSAIASKHNISLSNLMKWNNLNTTLIYPGNVFVVEKPSSNNNSGSSNSNSSSNSSSDKKKNSSSSTVYTVKSGDTLSHIGQNYGVTVSNLKKWNKLNSDTIYIGQKLNIGATQGKSGSSDNKKAEKEHSSDIDYNISKLIEVATSLEGTGYKWSGTTPSGFDCSGYIYYVYKQAGKEMGRHSSSGYYDRSYYVNTPKVGDLVFFEGTYKSGISHMGIYLGDNQFIHAGSKGVEIVSLNNSYWKKHFSSYKRFY</sequence>
<name>A0A1M7QGC9_9BACI</name>
<dbReference type="SMART" id="SM00257">
    <property type="entry name" value="LysM"/>
    <property type="match status" value="3"/>
</dbReference>
<feature type="region of interest" description="Disordered" evidence="8">
    <location>
        <begin position="72"/>
        <end position="103"/>
    </location>
</feature>
<reference evidence="12 13" key="1">
    <citation type="submission" date="2016-11" db="EMBL/GenBank/DDBJ databases">
        <authorList>
            <person name="Jaros S."/>
            <person name="Januszkiewicz K."/>
            <person name="Wedrychowicz H."/>
        </authorList>
    </citation>
    <scope>NUCLEOTIDE SEQUENCE [LARGE SCALE GENOMIC DNA]</scope>
    <source>
        <strain evidence="12 13">CGMCC 1.10681</strain>
    </source>
</reference>
<evidence type="ECO:0000256" key="9">
    <source>
        <dbReference type="SAM" id="SignalP"/>
    </source>
</evidence>
<dbReference type="Pfam" id="PF01476">
    <property type="entry name" value="LysM"/>
    <property type="match status" value="3"/>
</dbReference>
<keyword evidence="2" id="KW-0645">Protease</keyword>
<accession>A0A1M7QGC9</accession>
<dbReference type="PROSITE" id="PS51935">
    <property type="entry name" value="NLPC_P60"/>
    <property type="match status" value="1"/>
</dbReference>
<keyword evidence="13" id="KW-1185">Reference proteome</keyword>
<feature type="domain" description="LysM" evidence="10">
    <location>
        <begin position="29"/>
        <end position="72"/>
    </location>
</feature>
<dbReference type="EMBL" id="FRCZ01000007">
    <property type="protein sequence ID" value="SHN30107.1"/>
    <property type="molecule type" value="Genomic_DNA"/>
</dbReference>
<evidence type="ECO:0000313" key="12">
    <source>
        <dbReference type="EMBL" id="SHN30107.1"/>
    </source>
</evidence>
<dbReference type="PANTHER" id="PTHR33734">
    <property type="entry name" value="LYSM DOMAIN-CONTAINING GPI-ANCHORED PROTEIN 2"/>
    <property type="match status" value="1"/>
</dbReference>
<keyword evidence="6" id="KW-0788">Thiol protease</keyword>
<protein>
    <submittedName>
        <fullName evidence="12">Peptidoglycan endopeptidase LytE</fullName>
    </submittedName>
</protein>
<dbReference type="Pfam" id="PF00877">
    <property type="entry name" value="NLPC_P60"/>
    <property type="match status" value="1"/>
</dbReference>